<sequence length="355" mass="34924">MRIVVAPDSFKGTLTAAEAARALADGWLSVRPADEVVLRPMADGGEGTVDAFAELPGGQVRTVDVVGPTGAPRVARWVMLPDGTAVIELAECCGLLLLDEPAPGEAHTLGFGLAIRAAIEAGASRLLLAIGGSASTDGGAGMLVGLGARLLDEGGAEVAAPGNATLRRIATVDTSEMVAPPAGGAVILSDVDNPLLGERGAAAVFGPQKGGDPVVLEPGLAHFAGVLGGDPTAPGAGAAGGAGFALQWWGALFSAGAEAVGEAVGLPAAAETADLVITGEGALDAQTAAGKVVSYVRRVVGDSRTAVVAGRIDAEVDGFAGAVSLLELAGESALTEPAWAARAAGAHLAERFATP</sequence>
<proteinExistence type="inferred from homology"/>
<evidence type="ECO:0000256" key="3">
    <source>
        <dbReference type="ARBA" id="ARBA00022777"/>
    </source>
</evidence>
<dbReference type="InterPro" id="IPR004381">
    <property type="entry name" value="Glycerate_kinase"/>
</dbReference>
<accession>A0A921ERT2</accession>
<evidence type="ECO:0000313" key="6">
    <source>
        <dbReference type="Proteomes" id="UP000712713"/>
    </source>
</evidence>
<dbReference type="PANTHER" id="PTHR21599:SF0">
    <property type="entry name" value="GLYCERATE KINASE"/>
    <property type="match status" value="1"/>
</dbReference>
<dbReference type="InterPro" id="IPR018197">
    <property type="entry name" value="Glycerate_kinase_RE-like"/>
</dbReference>
<dbReference type="SUPFAM" id="SSF110738">
    <property type="entry name" value="Glycerate kinase I"/>
    <property type="match status" value="1"/>
</dbReference>
<dbReference type="Gene3D" id="3.90.1510.10">
    <property type="entry name" value="Glycerate kinase, domain 2"/>
    <property type="match status" value="1"/>
</dbReference>
<keyword evidence="2 4" id="KW-0808">Transferase</keyword>
<dbReference type="GO" id="GO:0031388">
    <property type="term" value="P:organic acid phosphorylation"/>
    <property type="evidence" value="ECO:0007669"/>
    <property type="project" value="UniProtKB-UniRule"/>
</dbReference>
<dbReference type="InterPro" id="IPR036129">
    <property type="entry name" value="Glycerate_kinase_sf"/>
</dbReference>
<organism evidence="5 6">
    <name type="scientific">Tessaracoccus flavescens</name>
    <dbReference type="NCBI Taxonomy" id="399497"/>
    <lineage>
        <taxon>Bacteria</taxon>
        <taxon>Bacillati</taxon>
        <taxon>Actinomycetota</taxon>
        <taxon>Actinomycetes</taxon>
        <taxon>Propionibacteriales</taxon>
        <taxon>Propionibacteriaceae</taxon>
        <taxon>Tessaracoccus</taxon>
    </lineage>
</organism>
<name>A0A921ERT2_9ACTN</name>
<keyword evidence="3 4" id="KW-0418">Kinase</keyword>
<gene>
    <name evidence="5" type="ORF">K8V15_11755</name>
</gene>
<comment type="caution">
    <text evidence="5">The sequence shown here is derived from an EMBL/GenBank/DDBJ whole genome shotgun (WGS) entry which is preliminary data.</text>
</comment>
<reference evidence="5" key="1">
    <citation type="journal article" date="2021" name="PeerJ">
        <title>Extensive microbial diversity within the chicken gut microbiome revealed by metagenomics and culture.</title>
        <authorList>
            <person name="Gilroy R."/>
            <person name="Ravi A."/>
            <person name="Getino M."/>
            <person name="Pursley I."/>
            <person name="Horton D.L."/>
            <person name="Alikhan N.F."/>
            <person name="Baker D."/>
            <person name="Gharbi K."/>
            <person name="Hall N."/>
            <person name="Watson M."/>
            <person name="Adriaenssens E.M."/>
            <person name="Foster-Nyarko E."/>
            <person name="Jarju S."/>
            <person name="Secka A."/>
            <person name="Antonio M."/>
            <person name="Oren A."/>
            <person name="Chaudhuri R.R."/>
            <person name="La Ragione R."/>
            <person name="Hildebrand F."/>
            <person name="Pallen M.J."/>
        </authorList>
    </citation>
    <scope>NUCLEOTIDE SEQUENCE</scope>
    <source>
        <strain evidence="5">ChiGjej3B3-7470</strain>
    </source>
</reference>
<dbReference type="Proteomes" id="UP000712713">
    <property type="component" value="Unassembled WGS sequence"/>
</dbReference>
<evidence type="ECO:0000256" key="2">
    <source>
        <dbReference type="ARBA" id="ARBA00022679"/>
    </source>
</evidence>
<evidence type="ECO:0000256" key="4">
    <source>
        <dbReference type="PIRNR" id="PIRNR006078"/>
    </source>
</evidence>
<evidence type="ECO:0000313" key="5">
    <source>
        <dbReference type="EMBL" id="HJE52629.1"/>
    </source>
</evidence>
<dbReference type="NCBIfam" id="TIGR00045">
    <property type="entry name" value="glycerate kinase"/>
    <property type="match status" value="1"/>
</dbReference>
<protein>
    <submittedName>
        <fullName evidence="5">Glycerate kinase</fullName>
    </submittedName>
</protein>
<comment type="similarity">
    <text evidence="1 4">Belongs to the glycerate kinase type-1 family.</text>
</comment>
<reference evidence="5" key="2">
    <citation type="submission" date="2021-09" db="EMBL/GenBank/DDBJ databases">
        <authorList>
            <person name="Gilroy R."/>
        </authorList>
    </citation>
    <scope>NUCLEOTIDE SEQUENCE</scope>
    <source>
        <strain evidence="5">ChiGjej3B3-7470</strain>
    </source>
</reference>
<dbReference type="Pfam" id="PF02595">
    <property type="entry name" value="Gly_kinase"/>
    <property type="match status" value="1"/>
</dbReference>
<dbReference type="PANTHER" id="PTHR21599">
    <property type="entry name" value="GLYCERATE KINASE"/>
    <property type="match status" value="1"/>
</dbReference>
<evidence type="ECO:0000256" key="1">
    <source>
        <dbReference type="ARBA" id="ARBA00006284"/>
    </source>
</evidence>
<dbReference type="InterPro" id="IPR018193">
    <property type="entry name" value="Glyc_kinase_flavodox-like_fold"/>
</dbReference>
<dbReference type="Gene3D" id="3.40.50.10350">
    <property type="entry name" value="Glycerate kinase, domain 1"/>
    <property type="match status" value="1"/>
</dbReference>
<dbReference type="AlphaFoldDB" id="A0A921ERT2"/>
<dbReference type="GO" id="GO:0008887">
    <property type="term" value="F:glycerate kinase activity"/>
    <property type="evidence" value="ECO:0007669"/>
    <property type="project" value="UniProtKB-UniRule"/>
</dbReference>
<dbReference type="PIRSF" id="PIRSF006078">
    <property type="entry name" value="GlxK"/>
    <property type="match status" value="1"/>
</dbReference>
<dbReference type="EMBL" id="DYZF01000293">
    <property type="protein sequence ID" value="HJE52629.1"/>
    <property type="molecule type" value="Genomic_DNA"/>
</dbReference>